<comment type="caution">
    <text evidence="2">The sequence shown here is derived from an EMBL/GenBank/DDBJ whole genome shotgun (WGS) entry which is preliminary data.</text>
</comment>
<proteinExistence type="predicted"/>
<keyword evidence="3" id="KW-1185">Reference proteome</keyword>
<dbReference type="AlphaFoldDB" id="A0A2G8RYY4"/>
<reference evidence="2 3" key="1">
    <citation type="journal article" date="2015" name="Sci. Rep.">
        <title>Chromosome-level genome map provides insights into diverse defense mechanisms in the medicinal fungus Ganoderma sinense.</title>
        <authorList>
            <person name="Zhu Y."/>
            <person name="Xu J."/>
            <person name="Sun C."/>
            <person name="Zhou S."/>
            <person name="Xu H."/>
            <person name="Nelson D.R."/>
            <person name="Qian J."/>
            <person name="Song J."/>
            <person name="Luo H."/>
            <person name="Xiang L."/>
            <person name="Li Y."/>
            <person name="Xu Z."/>
            <person name="Ji A."/>
            <person name="Wang L."/>
            <person name="Lu S."/>
            <person name="Hayward A."/>
            <person name="Sun W."/>
            <person name="Li X."/>
            <person name="Schwartz D.C."/>
            <person name="Wang Y."/>
            <person name="Chen S."/>
        </authorList>
    </citation>
    <scope>NUCLEOTIDE SEQUENCE [LARGE SCALE GENOMIC DNA]</scope>
    <source>
        <strain evidence="2 3">ZZ0214-1</strain>
    </source>
</reference>
<sequence length="178" mass="18576">MLDIIVGEESPDGKVLSDSDDSSMGELPMVIIGEVEVGSEDESSQELALPVVGEEDADGDPSWAVELPIMGEEEAASLISSPLSSPTMSCTEKTVQPAPIVPDFVHGMNTLRVEDDEDSSASDLELPVVGEADDAFAAAASSSEGSKDSDPEDAGIPPDAPNDGFDGRHPACSFIWRI</sequence>
<protein>
    <submittedName>
        <fullName evidence="2">Uncharacterized protein</fullName>
    </submittedName>
</protein>
<evidence type="ECO:0000256" key="1">
    <source>
        <dbReference type="SAM" id="MobiDB-lite"/>
    </source>
</evidence>
<evidence type="ECO:0000313" key="2">
    <source>
        <dbReference type="EMBL" id="PIL26694.1"/>
    </source>
</evidence>
<feature type="region of interest" description="Disordered" evidence="1">
    <location>
        <begin position="135"/>
        <end position="168"/>
    </location>
</feature>
<dbReference type="Proteomes" id="UP000230002">
    <property type="component" value="Unassembled WGS sequence"/>
</dbReference>
<accession>A0A2G8RYY4</accession>
<organism evidence="2 3">
    <name type="scientific">Ganoderma sinense ZZ0214-1</name>
    <dbReference type="NCBI Taxonomy" id="1077348"/>
    <lineage>
        <taxon>Eukaryota</taxon>
        <taxon>Fungi</taxon>
        <taxon>Dikarya</taxon>
        <taxon>Basidiomycota</taxon>
        <taxon>Agaricomycotina</taxon>
        <taxon>Agaricomycetes</taxon>
        <taxon>Polyporales</taxon>
        <taxon>Polyporaceae</taxon>
        <taxon>Ganoderma</taxon>
    </lineage>
</organism>
<dbReference type="EMBL" id="AYKW01000040">
    <property type="protein sequence ID" value="PIL26694.1"/>
    <property type="molecule type" value="Genomic_DNA"/>
</dbReference>
<feature type="compositionally biased region" description="Low complexity" evidence="1">
    <location>
        <begin position="135"/>
        <end position="144"/>
    </location>
</feature>
<name>A0A2G8RYY4_9APHY</name>
<evidence type="ECO:0000313" key="3">
    <source>
        <dbReference type="Proteomes" id="UP000230002"/>
    </source>
</evidence>
<gene>
    <name evidence="2" type="ORF">GSI_11221</name>
</gene>
<feature type="region of interest" description="Disordered" evidence="1">
    <location>
        <begin position="1"/>
        <end position="25"/>
    </location>
</feature>